<comment type="caution">
    <text evidence="4">The sequence shown here is derived from an EMBL/GenBank/DDBJ whole genome shotgun (WGS) entry which is preliminary data.</text>
</comment>
<dbReference type="InterPro" id="IPR014905">
    <property type="entry name" value="HIRAN"/>
</dbReference>
<dbReference type="GO" id="GO:0008270">
    <property type="term" value="F:zinc ion binding"/>
    <property type="evidence" value="ECO:0007669"/>
    <property type="project" value="InterPro"/>
</dbReference>
<dbReference type="Pfam" id="PF08797">
    <property type="entry name" value="HIRAN"/>
    <property type="match status" value="1"/>
</dbReference>
<dbReference type="SMART" id="SM00910">
    <property type="entry name" value="HIRAN"/>
    <property type="match status" value="1"/>
</dbReference>
<name>A0A554XHB8_9BURK</name>
<keyword evidence="5" id="KW-1185">Reference proteome</keyword>
<evidence type="ECO:0000256" key="1">
    <source>
        <dbReference type="ARBA" id="ARBA00022723"/>
    </source>
</evidence>
<dbReference type="EMBL" id="VJON01000009">
    <property type="protein sequence ID" value="TSE35230.1"/>
    <property type="molecule type" value="Genomic_DNA"/>
</dbReference>
<dbReference type="AlphaFoldDB" id="A0A554XHB8"/>
<feature type="domain" description="HIRAN" evidence="3">
    <location>
        <begin position="56"/>
        <end position="156"/>
    </location>
</feature>
<evidence type="ECO:0000313" key="5">
    <source>
        <dbReference type="Proteomes" id="UP000318294"/>
    </source>
</evidence>
<dbReference type="Proteomes" id="UP000318294">
    <property type="component" value="Unassembled WGS sequence"/>
</dbReference>
<keyword evidence="1" id="KW-0479">Metal-binding</keyword>
<protein>
    <submittedName>
        <fullName evidence="4">HIRAN domain protein</fullName>
    </submittedName>
</protein>
<keyword evidence="2" id="KW-0378">Hydrolase</keyword>
<dbReference type="GO" id="GO:0016818">
    <property type="term" value="F:hydrolase activity, acting on acid anhydrides, in phosphorus-containing anhydrides"/>
    <property type="evidence" value="ECO:0007669"/>
    <property type="project" value="InterPro"/>
</dbReference>
<organism evidence="4 5">
    <name type="scientific">Tepidimonas charontis</name>
    <dbReference type="NCBI Taxonomy" id="2267262"/>
    <lineage>
        <taxon>Bacteria</taxon>
        <taxon>Pseudomonadati</taxon>
        <taxon>Pseudomonadota</taxon>
        <taxon>Betaproteobacteria</taxon>
        <taxon>Burkholderiales</taxon>
        <taxon>Tepidimonas</taxon>
    </lineage>
</organism>
<dbReference type="OrthoDB" id="9122698at2"/>
<gene>
    <name evidence="4" type="ORF">Tchar_00841</name>
</gene>
<dbReference type="Gene3D" id="3.30.70.2330">
    <property type="match status" value="1"/>
</dbReference>
<proteinExistence type="predicted"/>
<dbReference type="GO" id="GO:0003676">
    <property type="term" value="F:nucleic acid binding"/>
    <property type="evidence" value="ECO:0007669"/>
    <property type="project" value="InterPro"/>
</dbReference>
<sequence>MHAAAAAREAAVAAAPFDPVADYDVRQPALPALDATSRARLIPVLSCLGLEPAAPGTLLIANVAGYAHYDGPQLEAQGQAGFASGDALTLEREPDNPRDPLAVRILWQGAHLGHVPRAESAEIARRLDRGEPLVCRLLRYTPAAAAWRKIEFVIAEGK</sequence>
<evidence type="ECO:0000256" key="2">
    <source>
        <dbReference type="ARBA" id="ARBA00022801"/>
    </source>
</evidence>
<evidence type="ECO:0000259" key="3">
    <source>
        <dbReference type="SMART" id="SM00910"/>
    </source>
</evidence>
<evidence type="ECO:0000313" key="4">
    <source>
        <dbReference type="EMBL" id="TSE35230.1"/>
    </source>
</evidence>
<dbReference type="RefSeq" id="WP_144327834.1">
    <property type="nucleotide sequence ID" value="NZ_VJON01000009.1"/>
</dbReference>
<reference evidence="4 5" key="1">
    <citation type="submission" date="2019-07" db="EMBL/GenBank/DDBJ databases">
        <title>Tepidimonas charontis SPSP-6 draft genome.</title>
        <authorList>
            <person name="Da Costa M.S."/>
            <person name="Froufe H.J.C."/>
            <person name="Egas C."/>
            <person name="Albuquerque L."/>
        </authorList>
    </citation>
    <scope>NUCLEOTIDE SEQUENCE [LARGE SCALE GENOMIC DNA]</scope>
    <source>
        <strain evidence="4 5">SPSP-6</strain>
    </source>
</reference>
<accession>A0A554XHB8</accession>